<feature type="transmembrane region" description="Helical" evidence="1">
    <location>
        <begin position="32"/>
        <end position="54"/>
    </location>
</feature>
<sequence length="217" mass="23087">MPASSSKPSAPRSAEADLAFLRSIVEGGGKPSITMAICYLAGGLLYGLQCLFHIGQMVGVIRWPDLANLAFVVGITVAVCATIAWASIRDMRQGGGGNRGPLATRTLNAGFSSAGMVNLAMIIIFGVGAWRDNDFALWLYYPAVVFGLQAAAWSVAWVLKKKAWMLATSAGGWLTAVALGLLVRQPDQYLYVCTAALFLLFALPGWIMLREAQSKAA</sequence>
<feature type="transmembrane region" description="Helical" evidence="1">
    <location>
        <begin position="66"/>
        <end position="88"/>
    </location>
</feature>
<comment type="caution">
    <text evidence="2">The sequence shown here is derived from an EMBL/GenBank/DDBJ whole genome shotgun (WGS) entry which is preliminary data.</text>
</comment>
<organism evidence="2 3">
    <name type="scientific">Brevundimonas subvibrioides</name>
    <dbReference type="NCBI Taxonomy" id="74313"/>
    <lineage>
        <taxon>Bacteria</taxon>
        <taxon>Pseudomonadati</taxon>
        <taxon>Pseudomonadota</taxon>
        <taxon>Alphaproteobacteria</taxon>
        <taxon>Caulobacterales</taxon>
        <taxon>Caulobacteraceae</taxon>
        <taxon>Brevundimonas</taxon>
    </lineage>
</organism>
<evidence type="ECO:0000313" key="2">
    <source>
        <dbReference type="EMBL" id="OYX59123.1"/>
    </source>
</evidence>
<feature type="transmembrane region" description="Helical" evidence="1">
    <location>
        <begin position="109"/>
        <end position="130"/>
    </location>
</feature>
<evidence type="ECO:0000313" key="3">
    <source>
        <dbReference type="Proteomes" id="UP000216147"/>
    </source>
</evidence>
<gene>
    <name evidence="2" type="ORF">B7Y86_01490</name>
</gene>
<keyword evidence="1" id="KW-0812">Transmembrane</keyword>
<keyword evidence="1" id="KW-0472">Membrane</keyword>
<dbReference type="Proteomes" id="UP000216147">
    <property type="component" value="Unassembled WGS sequence"/>
</dbReference>
<reference evidence="2 3" key="1">
    <citation type="submission" date="2017-03" db="EMBL/GenBank/DDBJ databases">
        <title>Lifting the veil on microbial sulfur biogeochemistry in mining wastewaters.</title>
        <authorList>
            <person name="Kantor R.S."/>
            <person name="Colenbrander Nelson T."/>
            <person name="Marshall S."/>
            <person name="Bennett D."/>
            <person name="Apte S."/>
            <person name="Camacho D."/>
            <person name="Thomas B.C."/>
            <person name="Warren L.A."/>
            <person name="Banfield J.F."/>
        </authorList>
    </citation>
    <scope>NUCLEOTIDE SEQUENCE [LARGE SCALE GENOMIC DNA]</scope>
    <source>
        <strain evidence="2">32-68-21</strain>
    </source>
</reference>
<feature type="transmembrane region" description="Helical" evidence="1">
    <location>
        <begin position="136"/>
        <end position="156"/>
    </location>
</feature>
<accession>A0A258HS15</accession>
<keyword evidence="1" id="KW-1133">Transmembrane helix</keyword>
<proteinExistence type="predicted"/>
<feature type="transmembrane region" description="Helical" evidence="1">
    <location>
        <begin position="189"/>
        <end position="209"/>
    </location>
</feature>
<feature type="transmembrane region" description="Helical" evidence="1">
    <location>
        <begin position="163"/>
        <end position="183"/>
    </location>
</feature>
<dbReference type="AlphaFoldDB" id="A0A258HS15"/>
<name>A0A258HS15_9CAUL</name>
<protein>
    <submittedName>
        <fullName evidence="2">Uncharacterized protein</fullName>
    </submittedName>
</protein>
<dbReference type="EMBL" id="NCEQ01000001">
    <property type="protein sequence ID" value="OYX59123.1"/>
    <property type="molecule type" value="Genomic_DNA"/>
</dbReference>
<evidence type="ECO:0000256" key="1">
    <source>
        <dbReference type="SAM" id="Phobius"/>
    </source>
</evidence>